<dbReference type="KEGG" id="pyc:TQ32_04175"/>
<evidence type="ECO:0000313" key="3">
    <source>
        <dbReference type="EMBL" id="AMM53768.1"/>
    </source>
</evidence>
<dbReference type="InterPro" id="IPR027417">
    <property type="entry name" value="P-loop_NTPase"/>
</dbReference>
<reference evidence="5" key="1">
    <citation type="submission" date="2015-02" db="EMBL/GenBank/DDBJ databases">
        <title>Pyrococcus kukulkanii sp. nov., a novel hyperthermophilic archaeon isolated from a deep-sea hydrothermal vent at the Guaymas Basin.</title>
        <authorList>
            <person name="Oger P.M."/>
            <person name="Callac N."/>
            <person name="Jebbar M."/>
            <person name="Godfroy A."/>
        </authorList>
    </citation>
    <scope>NUCLEOTIDE SEQUENCE [LARGE SCALE GENOMIC DNA]</scope>
    <source>
        <strain evidence="5">NCB100</strain>
    </source>
</reference>
<dbReference type="OrthoDB" id="25344at2157"/>
<dbReference type="PANTHER" id="PTHR43581:SF4">
    <property type="entry name" value="ATP_GTP PHOSPHATASE"/>
    <property type="match status" value="1"/>
</dbReference>
<dbReference type="Pfam" id="PF13175">
    <property type="entry name" value="AAA_15"/>
    <property type="match status" value="1"/>
</dbReference>
<dbReference type="GeneID" id="28491004"/>
<dbReference type="Pfam" id="PF13304">
    <property type="entry name" value="AAA_21"/>
    <property type="match status" value="1"/>
</dbReference>
<dbReference type="PATRIC" id="fig|1609559.3.peg.869"/>
<dbReference type="EMBL" id="CP010835">
    <property type="protein sequence ID" value="AMM53768.1"/>
    <property type="molecule type" value="Genomic_DNA"/>
</dbReference>
<name>A0A127B914_9EURY</name>
<feature type="domain" description="ATPase AAA-type core" evidence="2">
    <location>
        <begin position="214"/>
        <end position="285"/>
    </location>
</feature>
<dbReference type="STRING" id="1609559.TQ32_04175"/>
<dbReference type="Proteomes" id="UP000070587">
    <property type="component" value="Chromosome"/>
</dbReference>
<keyword evidence="6" id="KW-1185">Reference proteome</keyword>
<protein>
    <submittedName>
        <fullName evidence="4">AAA family ATPase</fullName>
    </submittedName>
</protein>
<dbReference type="InterPro" id="IPR051396">
    <property type="entry name" value="Bact_Antivir_Def_Nuclease"/>
</dbReference>
<evidence type="ECO:0000313" key="4">
    <source>
        <dbReference type="EMBL" id="MFA4804953.1"/>
    </source>
</evidence>
<evidence type="ECO:0000259" key="2">
    <source>
        <dbReference type="Pfam" id="PF13304"/>
    </source>
</evidence>
<dbReference type="RefSeq" id="WP_068321392.1">
    <property type="nucleotide sequence ID" value="NZ_CP010835.1"/>
</dbReference>
<dbReference type="EMBL" id="JARRIG010000006">
    <property type="protein sequence ID" value="MFA4804953.1"/>
    <property type="molecule type" value="Genomic_DNA"/>
</dbReference>
<organism evidence="3 5">
    <name type="scientific">Pyrococcus kukulkanii</name>
    <dbReference type="NCBI Taxonomy" id="1609559"/>
    <lineage>
        <taxon>Archaea</taxon>
        <taxon>Methanobacteriati</taxon>
        <taxon>Methanobacteriota</taxon>
        <taxon>Thermococci</taxon>
        <taxon>Thermococcales</taxon>
        <taxon>Thermococcaceae</taxon>
        <taxon>Pyrococcus</taxon>
    </lineage>
</organism>
<dbReference type="PANTHER" id="PTHR43581">
    <property type="entry name" value="ATP/GTP PHOSPHATASE"/>
    <property type="match status" value="1"/>
</dbReference>
<accession>A0A127B914</accession>
<evidence type="ECO:0000313" key="6">
    <source>
        <dbReference type="Proteomes" id="UP001571980"/>
    </source>
</evidence>
<reference evidence="3 5" key="2">
    <citation type="journal article" date="2016" name="Int. J. Syst. Evol. Microbiol.">
        <title>Pyrococcus kukulkanii sp. nov., a hyperthermophilic, piezophilic archaeon isolated from a deep-sea hydrothermal vent.</title>
        <authorList>
            <person name="Callac N."/>
            <person name="Oger P."/>
            <person name="Lesongeur F."/>
            <person name="Rattray J.E."/>
            <person name="Vannier P."/>
            <person name="Michoud G."/>
            <person name="Beauverger M."/>
            <person name="Gayet N."/>
            <person name="Rouxel O."/>
            <person name="Jebbar M."/>
            <person name="Godfroy A."/>
        </authorList>
    </citation>
    <scope>NUCLEOTIDE SEQUENCE [LARGE SCALE GENOMIC DNA]</scope>
    <source>
        <strain evidence="3 5">NCB100</strain>
    </source>
</reference>
<evidence type="ECO:0000313" key="5">
    <source>
        <dbReference type="Proteomes" id="UP000070587"/>
    </source>
</evidence>
<dbReference type="AlphaFoldDB" id="A0A127B914"/>
<reference evidence="4 6" key="3">
    <citation type="submission" date="2023-03" db="EMBL/GenBank/DDBJ databases">
        <title>Speciation in Pyrococcus: adaptation to high temperature as a mechanism.</title>
        <authorList>
            <person name="Gu J."/>
        </authorList>
    </citation>
    <scope>NUCLEOTIDE SEQUENCE [LARGE SCALE GENOMIC DNA]</scope>
    <source>
        <strain evidence="4 6">LMOA34</strain>
    </source>
</reference>
<gene>
    <name evidence="4" type="ORF">P8X34_09475</name>
    <name evidence="3" type="ORF">TQ32_04175</name>
</gene>
<dbReference type="InterPro" id="IPR003959">
    <property type="entry name" value="ATPase_AAA_core"/>
</dbReference>
<sequence length="331" mass="38199">MIKKLEIKNFRGISEGKIEGFAQLNIFIGRNNSGKSTILEALAINLDHNLIPQIVKRRGWHGFDSIFSLFRFKNVEEPIVISSDISHVTLEPAMPTTDEIQFLVETYGFMRDIIALKVTFKADNSSTKYRLYFDISGKFEKIYEQQDKKPPGDVAFIDNQSIYGKTPTNAYNMVFERGYEAHERLIEVLRTVYPDVKDIRIFSEGVGPEIVYKKGKVPFFVMGDGFRSAYIYLAYLMSVKYGYILCEEPENYQHPSSRKLIVKGICKAAKDNQIFISTHSLELIDDILLECENINIKFFVPTIKDGVLEYISFDREEAEFRRRELEADLRG</sequence>
<dbReference type="Gene3D" id="3.40.50.300">
    <property type="entry name" value="P-loop containing nucleotide triphosphate hydrolases"/>
    <property type="match status" value="1"/>
</dbReference>
<dbReference type="GO" id="GO:0005524">
    <property type="term" value="F:ATP binding"/>
    <property type="evidence" value="ECO:0007669"/>
    <property type="project" value="InterPro"/>
</dbReference>
<evidence type="ECO:0000259" key="1">
    <source>
        <dbReference type="Pfam" id="PF13175"/>
    </source>
</evidence>
<dbReference type="InterPro" id="IPR041685">
    <property type="entry name" value="AAA_GajA/Old/RecF-like"/>
</dbReference>
<dbReference type="Proteomes" id="UP001571980">
    <property type="component" value="Unassembled WGS sequence"/>
</dbReference>
<dbReference type="SUPFAM" id="SSF52540">
    <property type="entry name" value="P-loop containing nucleoside triphosphate hydrolases"/>
    <property type="match status" value="1"/>
</dbReference>
<proteinExistence type="predicted"/>
<feature type="domain" description="Endonuclease GajA/Old nuclease/RecF-like AAA" evidence="1">
    <location>
        <begin position="1"/>
        <end position="70"/>
    </location>
</feature>
<dbReference type="GO" id="GO:0016887">
    <property type="term" value="F:ATP hydrolysis activity"/>
    <property type="evidence" value="ECO:0007669"/>
    <property type="project" value="InterPro"/>
</dbReference>